<proteinExistence type="predicted"/>
<name>A0A0B7IA18_9FLAO</name>
<protein>
    <submittedName>
        <fullName evidence="1">Uncharacterized protein</fullName>
    </submittedName>
</protein>
<evidence type="ECO:0000313" key="1">
    <source>
        <dbReference type="EMBL" id="CEN46683.1"/>
    </source>
</evidence>
<accession>A0A0B7IA18</accession>
<sequence length="35" mass="3971">MTKCATHNFRDSDLLYSSTFSTFVGDTTENVQLKL</sequence>
<dbReference type="EMBL" id="CDOI01000148">
    <property type="protein sequence ID" value="CEN46683.1"/>
    <property type="molecule type" value="Genomic_DNA"/>
</dbReference>
<gene>
    <name evidence="1" type="ORF">CCAND38_370056</name>
</gene>
<evidence type="ECO:0000313" key="2">
    <source>
        <dbReference type="Proteomes" id="UP000045051"/>
    </source>
</evidence>
<reference evidence="1 2" key="1">
    <citation type="submission" date="2015-01" db="EMBL/GenBank/DDBJ databases">
        <authorList>
            <person name="Xiang T."/>
            <person name="Song Y."/>
            <person name="Huang L."/>
            <person name="Wang B."/>
            <person name="Wu P."/>
        </authorList>
    </citation>
    <scope>NUCLEOTIDE SEQUENCE [LARGE SCALE GENOMIC DNA]</scope>
    <source>
        <strain evidence="1 2">CcD38</strain>
    </source>
</reference>
<dbReference type="AlphaFoldDB" id="A0A0B7IA18"/>
<keyword evidence="2" id="KW-1185">Reference proteome</keyword>
<dbReference type="Proteomes" id="UP000045051">
    <property type="component" value="Unassembled WGS sequence"/>
</dbReference>
<organism evidence="1 2">
    <name type="scientific">Capnocytophaga canis</name>
    <dbReference type="NCBI Taxonomy" id="1848903"/>
    <lineage>
        <taxon>Bacteria</taxon>
        <taxon>Pseudomonadati</taxon>
        <taxon>Bacteroidota</taxon>
        <taxon>Flavobacteriia</taxon>
        <taxon>Flavobacteriales</taxon>
        <taxon>Flavobacteriaceae</taxon>
        <taxon>Capnocytophaga</taxon>
    </lineage>
</organism>